<dbReference type="NCBIfam" id="TIGR00229">
    <property type="entry name" value="sensory_box"/>
    <property type="match status" value="1"/>
</dbReference>
<dbReference type="Pfam" id="PF00989">
    <property type="entry name" value="PAS"/>
    <property type="match status" value="1"/>
</dbReference>
<dbReference type="PROSITE" id="PS50113">
    <property type="entry name" value="PAC"/>
    <property type="match status" value="1"/>
</dbReference>
<organism evidence="3 4">
    <name type="scientific">Melaminivora suipulveris</name>
    <dbReference type="NCBI Taxonomy" id="2109913"/>
    <lineage>
        <taxon>Bacteria</taxon>
        <taxon>Pseudomonadati</taxon>
        <taxon>Pseudomonadota</taxon>
        <taxon>Betaproteobacteria</taxon>
        <taxon>Burkholderiales</taxon>
        <taxon>Comamonadaceae</taxon>
        <taxon>Melaminivora</taxon>
    </lineage>
</organism>
<dbReference type="SUPFAM" id="SSF55785">
    <property type="entry name" value="PYP-like sensor domain (PAS domain)"/>
    <property type="match status" value="1"/>
</dbReference>
<reference evidence="3 4" key="1">
    <citation type="submission" date="2018-03" db="EMBL/GenBank/DDBJ databases">
        <title>Genome sequencing of Melaminivora sp.</title>
        <authorList>
            <person name="Kim S.-J."/>
            <person name="Heo J."/>
            <person name="Ahn J.-H."/>
            <person name="Kwon S.-W."/>
        </authorList>
    </citation>
    <scope>NUCLEOTIDE SEQUENCE [LARGE SCALE GENOMIC DNA]</scope>
    <source>
        <strain evidence="3 4">SC2-9</strain>
    </source>
</reference>
<proteinExistence type="predicted"/>
<dbReference type="EMBL" id="CP027667">
    <property type="protein sequence ID" value="AVO51081.1"/>
    <property type="molecule type" value="Genomic_DNA"/>
</dbReference>
<feature type="domain" description="PAC" evidence="2">
    <location>
        <begin position="82"/>
        <end position="137"/>
    </location>
</feature>
<dbReference type="RefSeq" id="WP_106685468.1">
    <property type="nucleotide sequence ID" value="NZ_CP027667.1"/>
</dbReference>
<sequence>MTAATAPPSSPPWERIAHDLSDALIYADRSGTIRAWNAAAQALFGFSAEEALGQSLDLIIPPHLREAHWRGFHRAIERGAAGSRAARTTRGAHQDGRKLYVEMSFCVVTDGQGQVLGSAAVARDVTQRQMAARQAAAREG</sequence>
<dbReference type="CDD" id="cd00130">
    <property type="entry name" value="PAS"/>
    <property type="match status" value="1"/>
</dbReference>
<protein>
    <recommendedName>
        <fullName evidence="5">Histidine kinase</fullName>
    </recommendedName>
</protein>
<dbReference type="GO" id="GO:0006355">
    <property type="term" value="P:regulation of DNA-templated transcription"/>
    <property type="evidence" value="ECO:0007669"/>
    <property type="project" value="InterPro"/>
</dbReference>
<keyword evidence="4" id="KW-1185">Reference proteome</keyword>
<dbReference type="InterPro" id="IPR000700">
    <property type="entry name" value="PAS-assoc_C"/>
</dbReference>
<dbReference type="InterPro" id="IPR013767">
    <property type="entry name" value="PAS_fold"/>
</dbReference>
<evidence type="ECO:0008006" key="5">
    <source>
        <dbReference type="Google" id="ProtNLM"/>
    </source>
</evidence>
<dbReference type="Proteomes" id="UP000237925">
    <property type="component" value="Chromosome"/>
</dbReference>
<dbReference type="InterPro" id="IPR035965">
    <property type="entry name" value="PAS-like_dom_sf"/>
</dbReference>
<gene>
    <name evidence="3" type="ORF">C6568_10785</name>
</gene>
<evidence type="ECO:0000313" key="3">
    <source>
        <dbReference type="EMBL" id="AVO51081.1"/>
    </source>
</evidence>
<feature type="domain" description="PAS" evidence="1">
    <location>
        <begin position="9"/>
        <end position="79"/>
    </location>
</feature>
<dbReference type="InterPro" id="IPR000014">
    <property type="entry name" value="PAS"/>
</dbReference>
<name>A0A2R3QH33_9BURK</name>
<evidence type="ECO:0000259" key="1">
    <source>
        <dbReference type="PROSITE" id="PS50112"/>
    </source>
</evidence>
<dbReference type="KEGG" id="mela:C6568_10785"/>
<dbReference type="PROSITE" id="PS50112">
    <property type="entry name" value="PAS"/>
    <property type="match status" value="1"/>
</dbReference>
<evidence type="ECO:0000259" key="2">
    <source>
        <dbReference type="PROSITE" id="PS50113"/>
    </source>
</evidence>
<dbReference type="SMART" id="SM00086">
    <property type="entry name" value="PAC"/>
    <property type="match status" value="1"/>
</dbReference>
<dbReference type="AlphaFoldDB" id="A0A2R3QH33"/>
<dbReference type="SMART" id="SM00091">
    <property type="entry name" value="PAS"/>
    <property type="match status" value="1"/>
</dbReference>
<dbReference type="OrthoDB" id="9810730at2"/>
<dbReference type="InterPro" id="IPR001610">
    <property type="entry name" value="PAC"/>
</dbReference>
<dbReference type="Gene3D" id="3.30.450.20">
    <property type="entry name" value="PAS domain"/>
    <property type="match status" value="1"/>
</dbReference>
<accession>A0A2R3QH33</accession>
<evidence type="ECO:0000313" key="4">
    <source>
        <dbReference type="Proteomes" id="UP000237925"/>
    </source>
</evidence>